<name>A0ABD2ZBD1_9GENT</name>
<feature type="coiled-coil region" evidence="1">
    <location>
        <begin position="36"/>
        <end position="63"/>
    </location>
</feature>
<keyword evidence="1" id="KW-0175">Coiled coil</keyword>
<proteinExistence type="predicted"/>
<evidence type="ECO:0000313" key="3">
    <source>
        <dbReference type="Proteomes" id="UP001630127"/>
    </source>
</evidence>
<protein>
    <submittedName>
        <fullName evidence="2">Uncharacterized protein</fullName>
    </submittedName>
</protein>
<accession>A0ABD2ZBD1</accession>
<evidence type="ECO:0000313" key="2">
    <source>
        <dbReference type="EMBL" id="KAL3515595.1"/>
    </source>
</evidence>
<gene>
    <name evidence="2" type="ORF">ACH5RR_022497</name>
</gene>
<organism evidence="2 3">
    <name type="scientific">Cinchona calisaya</name>
    <dbReference type="NCBI Taxonomy" id="153742"/>
    <lineage>
        <taxon>Eukaryota</taxon>
        <taxon>Viridiplantae</taxon>
        <taxon>Streptophyta</taxon>
        <taxon>Embryophyta</taxon>
        <taxon>Tracheophyta</taxon>
        <taxon>Spermatophyta</taxon>
        <taxon>Magnoliopsida</taxon>
        <taxon>eudicotyledons</taxon>
        <taxon>Gunneridae</taxon>
        <taxon>Pentapetalae</taxon>
        <taxon>asterids</taxon>
        <taxon>lamiids</taxon>
        <taxon>Gentianales</taxon>
        <taxon>Rubiaceae</taxon>
        <taxon>Cinchonoideae</taxon>
        <taxon>Cinchoneae</taxon>
        <taxon>Cinchona</taxon>
    </lineage>
</organism>
<evidence type="ECO:0000256" key="1">
    <source>
        <dbReference type="SAM" id="Coils"/>
    </source>
</evidence>
<reference evidence="2 3" key="1">
    <citation type="submission" date="2024-11" db="EMBL/GenBank/DDBJ databases">
        <title>A near-complete genome assembly of Cinchona calisaya.</title>
        <authorList>
            <person name="Lian D.C."/>
            <person name="Zhao X.W."/>
            <person name="Wei L."/>
        </authorList>
    </citation>
    <scope>NUCLEOTIDE SEQUENCE [LARGE SCALE GENOMIC DNA]</scope>
    <source>
        <tissue evidence="2">Nenye</tissue>
    </source>
</reference>
<dbReference type="AlphaFoldDB" id="A0ABD2ZBD1"/>
<dbReference type="Proteomes" id="UP001630127">
    <property type="component" value="Unassembled WGS sequence"/>
</dbReference>
<sequence length="103" mass="11626">MIRRNEYVHEGTGKLKKAIYIAQISISSKDSGASNLRLEANNHRRLENDNRALRKRKEGKIQKSWILPISNAIVNFLEEVGWGGCGTVAGGNLSVEEYQYVEH</sequence>
<keyword evidence="3" id="KW-1185">Reference proteome</keyword>
<dbReference type="EMBL" id="JBJUIK010000010">
    <property type="protein sequence ID" value="KAL3515595.1"/>
    <property type="molecule type" value="Genomic_DNA"/>
</dbReference>
<comment type="caution">
    <text evidence="2">The sequence shown here is derived from an EMBL/GenBank/DDBJ whole genome shotgun (WGS) entry which is preliminary data.</text>
</comment>